<name>A0ABT8ELM3_9BURK</name>
<accession>A0ABT8ELM3</accession>
<dbReference type="PANTHER" id="PTHR30329:SF18">
    <property type="entry name" value="MOTILITY PROTEIN B"/>
    <property type="match status" value="1"/>
</dbReference>
<evidence type="ECO:0000313" key="11">
    <source>
        <dbReference type="Proteomes" id="UP001168613"/>
    </source>
</evidence>
<keyword evidence="4 8" id="KW-0812">Transmembrane</keyword>
<comment type="caution">
    <text evidence="10">The sequence shown here is derived from an EMBL/GenBank/DDBJ whole genome shotgun (WGS) entry which is preliminary data.</text>
</comment>
<keyword evidence="6 7" id="KW-0472">Membrane</keyword>
<proteinExistence type="inferred from homology"/>
<protein>
    <submittedName>
        <fullName evidence="10">Flagellar motor protein MotB</fullName>
    </submittedName>
</protein>
<gene>
    <name evidence="10" type="primary">motB</name>
    <name evidence="10" type="ORF">LMS43_12460</name>
</gene>
<evidence type="ECO:0000256" key="2">
    <source>
        <dbReference type="ARBA" id="ARBA00008914"/>
    </source>
</evidence>
<dbReference type="PANTHER" id="PTHR30329">
    <property type="entry name" value="STATOR ELEMENT OF FLAGELLAR MOTOR COMPLEX"/>
    <property type="match status" value="1"/>
</dbReference>
<reference evidence="10" key="1">
    <citation type="submission" date="2021-11" db="EMBL/GenBank/DDBJ databases">
        <title>Draft genome sequence of Alcaligenes endophyticus type strain CCUG 75668T.</title>
        <authorList>
            <person name="Salva-Serra F."/>
            <person name="Duran R.E."/>
            <person name="Seeger M."/>
            <person name="Moore E.R.B."/>
            <person name="Jaen-Luchoro D."/>
        </authorList>
    </citation>
    <scope>NUCLEOTIDE SEQUENCE</scope>
    <source>
        <strain evidence="10">CCUG 75668</strain>
    </source>
</reference>
<keyword evidence="10" id="KW-0966">Cell projection</keyword>
<dbReference type="InterPro" id="IPR050330">
    <property type="entry name" value="Bact_OuterMem_StrucFunc"/>
</dbReference>
<evidence type="ECO:0000256" key="1">
    <source>
        <dbReference type="ARBA" id="ARBA00004162"/>
    </source>
</evidence>
<evidence type="ECO:0000259" key="9">
    <source>
        <dbReference type="PROSITE" id="PS51123"/>
    </source>
</evidence>
<dbReference type="PROSITE" id="PS51123">
    <property type="entry name" value="OMPA_2"/>
    <property type="match status" value="1"/>
</dbReference>
<evidence type="ECO:0000256" key="4">
    <source>
        <dbReference type="ARBA" id="ARBA00022692"/>
    </source>
</evidence>
<dbReference type="NCBIfam" id="NF006548">
    <property type="entry name" value="PRK09041.1"/>
    <property type="match status" value="1"/>
</dbReference>
<keyword evidence="5 8" id="KW-1133">Transmembrane helix</keyword>
<evidence type="ECO:0000256" key="3">
    <source>
        <dbReference type="ARBA" id="ARBA00022475"/>
    </source>
</evidence>
<dbReference type="Proteomes" id="UP001168613">
    <property type="component" value="Unassembled WGS sequence"/>
</dbReference>
<comment type="subcellular location">
    <subcellularLocation>
        <location evidence="1">Cell membrane</location>
        <topology evidence="1">Single-pass membrane protein</topology>
    </subcellularLocation>
</comment>
<feature type="domain" description="OmpA-like" evidence="9">
    <location>
        <begin position="145"/>
        <end position="265"/>
    </location>
</feature>
<dbReference type="InterPro" id="IPR036737">
    <property type="entry name" value="OmpA-like_sf"/>
</dbReference>
<keyword evidence="10" id="KW-0282">Flagellum</keyword>
<sequence>MSRYPDRVVIRRKKKVEAPHHGGSWKIAYADFMTAMMAFFLVMWILTLVPKQELKEIADYFRMPLVDAVTGGTRAEHSRSVIPGGNPSVVPQKHPGQNFGDVYGDRQDAERLEDLKHALEELIESDPILREFRPQLVLDMTEDGLRIQIVDHQKRPMFATGSAMVQPYMRVILRSLSKPVNDLPNPIQISGHTDSSQYASGERLYSNWELSADRANAARQEMVAGGLNEEKVKRILGLADTVSLIKDNPAAAVNRRISILVLNQRAQRRIDAEASHEVGDTDWRDTSHDGAINVNIPGLPQLPELPPLIPVQ</sequence>
<dbReference type="EMBL" id="JAJHNU010000003">
    <property type="protein sequence ID" value="MDN4122102.1"/>
    <property type="molecule type" value="Genomic_DNA"/>
</dbReference>
<keyword evidence="10" id="KW-0969">Cilium</keyword>
<organism evidence="10 11">
    <name type="scientific">Alcaligenes endophyticus</name>
    <dbReference type="NCBI Taxonomy" id="1929088"/>
    <lineage>
        <taxon>Bacteria</taxon>
        <taxon>Pseudomonadati</taxon>
        <taxon>Pseudomonadota</taxon>
        <taxon>Betaproteobacteria</taxon>
        <taxon>Burkholderiales</taxon>
        <taxon>Alcaligenaceae</taxon>
        <taxon>Alcaligenes</taxon>
    </lineage>
</organism>
<evidence type="ECO:0000256" key="8">
    <source>
        <dbReference type="SAM" id="Phobius"/>
    </source>
</evidence>
<evidence type="ECO:0000256" key="5">
    <source>
        <dbReference type="ARBA" id="ARBA00022989"/>
    </source>
</evidence>
<evidence type="ECO:0000256" key="6">
    <source>
        <dbReference type="ARBA" id="ARBA00023136"/>
    </source>
</evidence>
<dbReference type="RefSeq" id="WP_266122895.1">
    <property type="nucleotide sequence ID" value="NZ_JAJHNU010000003.1"/>
</dbReference>
<evidence type="ECO:0000313" key="10">
    <source>
        <dbReference type="EMBL" id="MDN4122102.1"/>
    </source>
</evidence>
<dbReference type="Pfam" id="PF00691">
    <property type="entry name" value="OmpA"/>
    <property type="match status" value="1"/>
</dbReference>
<dbReference type="CDD" id="cd07185">
    <property type="entry name" value="OmpA_C-like"/>
    <property type="match status" value="1"/>
</dbReference>
<dbReference type="Gene3D" id="3.30.1330.60">
    <property type="entry name" value="OmpA-like domain"/>
    <property type="match status" value="1"/>
</dbReference>
<dbReference type="InterPro" id="IPR006665">
    <property type="entry name" value="OmpA-like"/>
</dbReference>
<keyword evidence="3" id="KW-1003">Cell membrane</keyword>
<feature type="transmembrane region" description="Helical" evidence="8">
    <location>
        <begin position="27"/>
        <end position="49"/>
    </location>
</feature>
<dbReference type="InterPro" id="IPR025713">
    <property type="entry name" value="MotB-like_N_dom"/>
</dbReference>
<dbReference type="SUPFAM" id="SSF103088">
    <property type="entry name" value="OmpA-like"/>
    <property type="match status" value="1"/>
</dbReference>
<keyword evidence="11" id="KW-1185">Reference proteome</keyword>
<evidence type="ECO:0000256" key="7">
    <source>
        <dbReference type="PROSITE-ProRule" id="PRU00473"/>
    </source>
</evidence>
<comment type="similarity">
    <text evidence="2">Belongs to the MotB family.</text>
</comment>
<dbReference type="Pfam" id="PF13677">
    <property type="entry name" value="MotB_plug"/>
    <property type="match status" value="1"/>
</dbReference>